<dbReference type="Pfam" id="PF02263">
    <property type="entry name" value="GBP"/>
    <property type="match status" value="1"/>
</dbReference>
<evidence type="ECO:0000313" key="5">
    <source>
        <dbReference type="RefSeq" id="XP_026190889.1"/>
    </source>
</evidence>
<protein>
    <submittedName>
        <fullName evidence="5">Uncharacterized protein LOC34619057</fullName>
    </submittedName>
</protein>
<dbReference type="GO" id="GO:0005525">
    <property type="term" value="F:GTP binding"/>
    <property type="evidence" value="ECO:0007669"/>
    <property type="project" value="InterPro"/>
</dbReference>
<dbReference type="GeneID" id="34619057"/>
<feature type="domain" description="Guanylate-binding protein N-terminal" evidence="3">
    <location>
        <begin position="232"/>
        <end position="379"/>
    </location>
</feature>
<gene>
    <name evidence="5" type="primary">LOC34619057</name>
</gene>
<evidence type="ECO:0000256" key="2">
    <source>
        <dbReference type="SAM" id="Phobius"/>
    </source>
</evidence>
<dbReference type="Gene3D" id="3.40.50.300">
    <property type="entry name" value="P-loop containing nucleotide triphosphate hydrolases"/>
    <property type="match status" value="1"/>
</dbReference>
<feature type="compositionally biased region" description="Low complexity" evidence="1">
    <location>
        <begin position="398"/>
        <end position="415"/>
    </location>
</feature>
<feature type="region of interest" description="Disordered" evidence="1">
    <location>
        <begin position="1103"/>
        <end position="1124"/>
    </location>
</feature>
<dbReference type="InterPro" id="IPR015894">
    <property type="entry name" value="Guanylate-bd_N"/>
</dbReference>
<keyword evidence="2" id="KW-0812">Transmembrane</keyword>
<feature type="region of interest" description="Disordered" evidence="1">
    <location>
        <begin position="169"/>
        <end position="200"/>
    </location>
</feature>
<evidence type="ECO:0000259" key="3">
    <source>
        <dbReference type="Pfam" id="PF02263"/>
    </source>
</evidence>
<keyword evidence="4" id="KW-1185">Reference proteome</keyword>
<evidence type="ECO:0000256" key="1">
    <source>
        <dbReference type="SAM" id="MobiDB-lite"/>
    </source>
</evidence>
<organism evidence="4 5">
    <name type="scientific">Cyclospora cayetanensis</name>
    <dbReference type="NCBI Taxonomy" id="88456"/>
    <lineage>
        <taxon>Eukaryota</taxon>
        <taxon>Sar</taxon>
        <taxon>Alveolata</taxon>
        <taxon>Apicomplexa</taxon>
        <taxon>Conoidasida</taxon>
        <taxon>Coccidia</taxon>
        <taxon>Eucoccidiorida</taxon>
        <taxon>Eimeriorina</taxon>
        <taxon>Eimeriidae</taxon>
        <taxon>Cyclospora</taxon>
    </lineage>
</organism>
<dbReference type="PANTHER" id="PTHR10751">
    <property type="entry name" value="GUANYLATE BINDING PROTEIN"/>
    <property type="match status" value="1"/>
</dbReference>
<keyword evidence="2" id="KW-0472">Membrane</keyword>
<feature type="transmembrane region" description="Helical" evidence="2">
    <location>
        <begin position="1058"/>
        <end position="1083"/>
    </location>
</feature>
<accession>A0A6P6RTM0</accession>
<dbReference type="InterPro" id="IPR027417">
    <property type="entry name" value="P-loop_NTPase"/>
</dbReference>
<dbReference type="GO" id="GO:0003924">
    <property type="term" value="F:GTPase activity"/>
    <property type="evidence" value="ECO:0007669"/>
    <property type="project" value="InterPro"/>
</dbReference>
<feature type="region of interest" description="Disordered" evidence="1">
    <location>
        <begin position="15"/>
        <end position="45"/>
    </location>
</feature>
<dbReference type="Proteomes" id="UP000515125">
    <property type="component" value="Unplaced"/>
</dbReference>
<proteinExistence type="predicted"/>
<dbReference type="AlphaFoldDB" id="A0A6P6RTM0"/>
<feature type="region of interest" description="Disordered" evidence="1">
    <location>
        <begin position="396"/>
        <end position="415"/>
    </location>
</feature>
<keyword evidence="2" id="KW-1133">Transmembrane helix</keyword>
<sequence length="1124" mass="124466">METRDSNGVAYAKKAAKKYRHGLEGDSEGRRVEGRTRGSEGHAAGSCAPCGDLRVAAQAATQAPLRASSMAAGDLLLSLSSLFARCYASVWIIQVIPFDLGERFGTFLRQRAALMSVIRPAGEAAVEKLSKFPQFAAVGRFILQQHQALNDYVDELLLMLLGMGEAAAAKGKTDEQRPQSPAKPSQEEAEQQRQQRKSKNVQALQAAASIPQKQKPGRPLQIVMPNELHTGFLINEEALAELEAISGPLAVVAAMGPIHSGKSFFLNSLLGREGLGSSGFPVGFTVAPGSRGLSLYSKPLLVDRATGALLSEATASGKAAEADAVRVLMLDSEGFGGPNVTRSYDQLLYAIGSLLASHVIFVSMKMIDAQGLQLLEDLARDANLFSLRAHARSVLEAPGQQQKGQEEQQQQQQLQQQQPQQQQLQQQQQQAADTSSALLSLLSPCCLSWVVQDFVQDLEGLTAQQWFEGLLQTNRWHTPPKAIEAGEAQSHNKHSLRTLYPSVECFALKAPTSSGHLLQRLDRLMPEDEDPDYRTAFDAVRRRILAVAAANPKLKLAAGEALLAFQPDQQQQHQQLQDTQQPQQYLSGRDLAELVRFLVAAANANMFEDVQVFMNHFSTVRSAMAKNDLLLLFSRDLHHLTDRVLPLLPEEVAAAAAVLRSKTLALWQQQTAAEAFANRLETNKQEEQLIKKMDETVEKALQTASKLVAAFCQSVCEAQLSVQREAAELQMRRLPMPPKELADFSSYQQQQSKSALLQRLRPGGRDYSALPSCTEQLNQHFESVQALYLELHSANIRSITDQMQRAADRAAEFVRQQLQQQPLDFIRPLQEFKGLLLDWQQAAWTLFESDVASLRDVADLHSDVSADLARRLGQVEAQGLKTWSAKCMEASKEVLSRWELLFHPEVMSEFSAPLPIEEDALEMHIQQVKARARQELARLYCASSEPWKEVSAELEHRLHEMGSSLEEANLEAIKTNCSKPLDRLKEELADEAGKYYFWHSFALLARQRAEDLLLSESAAIKTNVRLSPSLVSRVSVHWIQTELRAAYEPQLHRNFMNLLSTVIGVLMVLLGICLALSFSSLFFGVSVCDAHLEAKSVSPVLEAAPPKPPHNKLSAPSRRFEHEK</sequence>
<dbReference type="SUPFAM" id="SSF52540">
    <property type="entry name" value="P-loop containing nucleoside triphosphate hydrolases"/>
    <property type="match status" value="1"/>
</dbReference>
<dbReference type="RefSeq" id="XP_026190889.1">
    <property type="nucleotide sequence ID" value="XM_026335104.1"/>
</dbReference>
<dbReference type="OrthoDB" id="2135133at2759"/>
<feature type="compositionally biased region" description="Basic and acidic residues" evidence="1">
    <location>
        <begin position="21"/>
        <end position="40"/>
    </location>
</feature>
<name>A0A6P6RTM0_9EIME</name>
<reference evidence="5" key="1">
    <citation type="submission" date="2025-08" db="UniProtKB">
        <authorList>
            <consortium name="RefSeq"/>
        </authorList>
    </citation>
    <scope>IDENTIFICATION</scope>
</reference>
<evidence type="ECO:0000313" key="4">
    <source>
        <dbReference type="Proteomes" id="UP000515125"/>
    </source>
</evidence>